<dbReference type="PRINTS" id="PR00313">
    <property type="entry name" value="CABNDNGRPT"/>
</dbReference>
<evidence type="ECO:0000256" key="3">
    <source>
        <dbReference type="ARBA" id="ARBA00022837"/>
    </source>
</evidence>
<dbReference type="Gene3D" id="2.60.40.2030">
    <property type="match status" value="3"/>
</dbReference>
<accession>A0A177XUR5</accession>
<keyword evidence="1" id="KW-0732">Signal</keyword>
<dbReference type="GO" id="GO:0005509">
    <property type="term" value="F:calcium ion binding"/>
    <property type="evidence" value="ECO:0007669"/>
    <property type="project" value="InterPro"/>
</dbReference>
<dbReference type="PROSITE" id="PS50234">
    <property type="entry name" value="VWFA"/>
    <property type="match status" value="1"/>
</dbReference>
<dbReference type="Pfam" id="PF03160">
    <property type="entry name" value="Calx-beta"/>
    <property type="match status" value="3"/>
</dbReference>
<dbReference type="Gene3D" id="2.60.40.3440">
    <property type="match status" value="1"/>
</dbReference>
<dbReference type="InterPro" id="IPR003644">
    <property type="entry name" value="Calx_beta"/>
</dbReference>
<feature type="region of interest" description="Disordered" evidence="4">
    <location>
        <begin position="355"/>
        <end position="377"/>
    </location>
</feature>
<name>A0A177XUR5_9VIBR</name>
<dbReference type="InterPro" id="IPR038081">
    <property type="entry name" value="CalX-like_sf"/>
</dbReference>
<proteinExistence type="predicted"/>
<feature type="compositionally biased region" description="Low complexity" evidence="4">
    <location>
        <begin position="1121"/>
        <end position="1132"/>
    </location>
</feature>
<dbReference type="InterPro" id="IPR018511">
    <property type="entry name" value="Hemolysin-typ_Ca-bd_CS"/>
</dbReference>
<dbReference type="SMART" id="SM00327">
    <property type="entry name" value="VWA"/>
    <property type="match status" value="1"/>
</dbReference>
<evidence type="ECO:0000256" key="1">
    <source>
        <dbReference type="ARBA" id="ARBA00022729"/>
    </source>
</evidence>
<dbReference type="SUPFAM" id="SSF53300">
    <property type="entry name" value="vWA-like"/>
    <property type="match status" value="1"/>
</dbReference>
<feature type="region of interest" description="Disordered" evidence="4">
    <location>
        <begin position="1115"/>
        <end position="1135"/>
    </location>
</feature>
<evidence type="ECO:0000313" key="7">
    <source>
        <dbReference type="Proteomes" id="UP000078406"/>
    </source>
</evidence>
<keyword evidence="3" id="KW-0106">Calcium</keyword>
<dbReference type="InterPro" id="IPR036465">
    <property type="entry name" value="vWFA_dom_sf"/>
</dbReference>
<dbReference type="Pfam" id="PF00353">
    <property type="entry name" value="HemolysinCabind"/>
    <property type="match status" value="2"/>
</dbReference>
<evidence type="ECO:0000256" key="4">
    <source>
        <dbReference type="SAM" id="MobiDB-lite"/>
    </source>
</evidence>
<protein>
    <recommendedName>
        <fullName evidence="5">VWFA domain-containing protein</fullName>
    </recommendedName>
</protein>
<feature type="domain" description="VWFA" evidence="5">
    <location>
        <begin position="1256"/>
        <end position="1451"/>
    </location>
</feature>
<feature type="region of interest" description="Disordered" evidence="4">
    <location>
        <begin position="479"/>
        <end position="508"/>
    </location>
</feature>
<dbReference type="InterPro" id="IPR002035">
    <property type="entry name" value="VWF_A"/>
</dbReference>
<feature type="compositionally biased region" description="Low complexity" evidence="4">
    <location>
        <begin position="648"/>
        <end position="665"/>
    </location>
</feature>
<gene>
    <name evidence="6" type="ORF">APB76_20175</name>
</gene>
<dbReference type="Proteomes" id="UP000078406">
    <property type="component" value="Unassembled WGS sequence"/>
</dbReference>
<organism evidence="6 7">
    <name type="scientific">Vibrio bivalvicida</name>
    <dbReference type="NCBI Taxonomy" id="1276888"/>
    <lineage>
        <taxon>Bacteria</taxon>
        <taxon>Pseudomonadati</taxon>
        <taxon>Pseudomonadota</taxon>
        <taxon>Gammaproteobacteria</taxon>
        <taxon>Vibrionales</taxon>
        <taxon>Vibrionaceae</taxon>
        <taxon>Vibrio</taxon>
        <taxon>Vibrio oreintalis group</taxon>
    </lineage>
</organism>
<dbReference type="Pfam" id="PF17963">
    <property type="entry name" value="Big_9"/>
    <property type="match status" value="1"/>
</dbReference>
<dbReference type="EMBL" id="LLEI02000083">
    <property type="protein sequence ID" value="OAJ92317.1"/>
    <property type="molecule type" value="Genomic_DNA"/>
</dbReference>
<dbReference type="InterPro" id="IPR011049">
    <property type="entry name" value="Serralysin-like_metalloprot_C"/>
</dbReference>
<dbReference type="RefSeq" id="WP_054962454.1">
    <property type="nucleotide sequence ID" value="NZ_LLEI02000083.1"/>
</dbReference>
<feature type="region of interest" description="Disordered" evidence="4">
    <location>
        <begin position="639"/>
        <end position="665"/>
    </location>
</feature>
<dbReference type="GO" id="GO:0016020">
    <property type="term" value="C:membrane"/>
    <property type="evidence" value="ECO:0007669"/>
    <property type="project" value="InterPro"/>
</dbReference>
<dbReference type="Gene3D" id="2.150.10.10">
    <property type="entry name" value="Serralysin-like metalloprotease, C-terminal"/>
    <property type="match status" value="2"/>
</dbReference>
<dbReference type="GO" id="GO:0007154">
    <property type="term" value="P:cell communication"/>
    <property type="evidence" value="ECO:0007669"/>
    <property type="project" value="InterPro"/>
</dbReference>
<evidence type="ECO:0000313" key="6">
    <source>
        <dbReference type="EMBL" id="OAJ92317.1"/>
    </source>
</evidence>
<dbReference type="PROSITE" id="PS00330">
    <property type="entry name" value="HEMOLYSIN_CALCIUM"/>
    <property type="match status" value="3"/>
</dbReference>
<dbReference type="Pfam" id="PF00092">
    <property type="entry name" value="VWA"/>
    <property type="match status" value="1"/>
</dbReference>
<evidence type="ECO:0000256" key="2">
    <source>
        <dbReference type="ARBA" id="ARBA00022737"/>
    </source>
</evidence>
<comment type="caution">
    <text evidence="6">The sequence shown here is derived from an EMBL/GenBank/DDBJ whole genome shotgun (WGS) entry which is preliminary data.</text>
</comment>
<dbReference type="SUPFAM" id="SSF141072">
    <property type="entry name" value="CalX-like"/>
    <property type="match status" value="3"/>
</dbReference>
<dbReference type="SUPFAM" id="SSF51120">
    <property type="entry name" value="beta-Roll"/>
    <property type="match status" value="1"/>
</dbReference>
<evidence type="ECO:0000259" key="5">
    <source>
        <dbReference type="PROSITE" id="PS50234"/>
    </source>
</evidence>
<keyword evidence="2" id="KW-0677">Repeat</keyword>
<feature type="compositionally biased region" description="Low complexity" evidence="4">
    <location>
        <begin position="480"/>
        <end position="497"/>
    </location>
</feature>
<dbReference type="InterPro" id="IPR001343">
    <property type="entry name" value="Hemolysn_Ca-bd"/>
</dbReference>
<reference evidence="6 7" key="1">
    <citation type="journal article" date="2016" name="Syst. Appl. Microbiol.">
        <title>Vibrio bivalvicida sp. nov., a novel larval pathogen for bivalve molluscs reared in a hatchery.</title>
        <authorList>
            <person name="Dubert J."/>
            <person name="Romalde J.L."/>
            <person name="Prado S."/>
            <person name="Barja J.L."/>
        </authorList>
    </citation>
    <scope>NUCLEOTIDE SEQUENCE [LARGE SCALE GENOMIC DNA]</scope>
    <source>
        <strain evidence="6 7">605</strain>
    </source>
</reference>
<dbReference type="CDD" id="cd00198">
    <property type="entry name" value="vWFA"/>
    <property type="match status" value="1"/>
</dbReference>
<sequence>MGFGTYVAMGNLAANQIIVIDVNGNVRVLIEGELPRPGEVIVQSNSDATDNSRQLQVELVDQGGAPQDISAEIEDIFAALEEGQDPTELGEDFATAAGGQTGSSLAASASVTRDGTETIASTNFTTEGFQSLGLSETQSLSLLEQFRLFEPVFVDVNNDPLGESIAVTTDEDTAISGALTATDQNPTDTLTFSQASVPSNGTATVNPDGTWTYTPNTNFDGDDSFTVTVDDGNGGTDTLVVNVTVTPIPEITVSGGGDVSEGSDATYTISYDKPSTQDTTLRLTNQLNTAESDDVGSIQVQTSTGQTLTVNADGTVTVPAGTTSLTVTIPTTQDDIYEGDESFTLNVESVSGLVGSGAGQSTITDGGENGGDDDRPSVSITETVSVSEGSAAEFTVSLDKAADTAVTVNLTSSTAGANTAESDDIGNMVVTLADGVTVVTPNADGSYTIPAGQTELKVSVATTQDDVYEGNETFSVSVEGASGATGTDTGTATITDGGENGGDDDRPSVSITETVSVSEGSAAEFTVSLDKAADTAVTVNLTSSTAGANTAESDDIGNMVVTLADGVTVVTPNADGSYTIPAGQTELKVSVATTQDDVYEGNETFSVSVEGASGATGTDTGTATIKDDDAPAEISAVTNSRVSEEGLTNANVDTDGNTDTTNSKTASGTFVVSDVDSSSVSVSLESSSSLSSNGQTISWSWDSSSKTLTGSTTAGLAVIQVALTEPSTSGLGEWDYNVTLLAPVDHPVTTEEDNINIELGIVVNDGTSVTKSSIPLSIEDDSPVISDSTPVMVTVSNVPDVLVGKVDFSGAGDHQSISIGGVTVEAQGFVSSSSAQLGDALVNQSSSGIGVHSSVDFSHPLNNEVDYRYANGEGVSEQLIIDLGDKVAFGASIEFAKMYGGEKETGVAYFYRDGVLIATQPFSSDAASGDYAKNFSVTEGGFDRIVLEATSNGNGANHSDNSDFTVKSITFSGSSEAQPIASADGVVNFEYGADGKGSIELLASGESQLRTAEGKLVTLSIDSSNSNHLLAHDSDGNLVFEVQLTPATGKWEYFQYESMQTPIGDGDIDLQVRVTDADGDFLTSSFAVVPYAPPSIGDVQLTVSEEGLLNGILDDDALAGSSDTTNNPSDSDIVPMSNGVTDVSLGIPTGSYTSGSSSITWQLSNDAKTLVGSAQGSKVIEVSVDSVGNVSTVLSGPIDHPNSNGEDIIGIDVPLIAENSLGLTSNGKATIVIEDDSPEASRVHHDVVAETKVGANVQLILDVSGSMKDDAGNGKSRLQVMKESTIQMLNQYQALGETRVQIVAFSDNYYSNQSPANYTVWMSVASAITYVEELQAGGGTDYDSAVWIANQTWDSSSGRLPNASNVSYFLSDGEPTGSDRGNSNRINQTEEGWWKTHLEQHDITAQSYGIGNNAPAEYLNPVSYDGLTEQDTDAIIVPDVTQLPPVLLQSLIQPIGGNLLSNTQGADEPVISQIIIDGVTFNFNGSDISSTLTNADISHTFNSQTNTLTIYIDSKHSLVIDLDDGGYQFFGAAGTKPVELDFYYTITDSDGDSSASLLSFEIDGVNVVPDIKSEGDIVDHVRLDHYSTSHEKLLWSQNPAGADNQIVDGHKDGLVVDVGAAGDDVFLGEGNDTLYLGDSHASLDNNANSTASINAANNDMKTFMSGGDLEHLQNPSDENSALTSSQFSSAHIDVGHSGAGSDHVYGQGGVDIIYGASGNDVLDGGEGNDGLRGGSGEDRLIGGAGEDILIGGLGDDILTGGVDDDIFKFVDQDHTNSEIDIRDGERDIITDFTKGEDKIDISEILHTDANDTVDSLLQEHKIDIAIEGSDNLATADLKLTISDGNSSQEVVLQDAAAQYSSYISDGSITNASAILNDLLKVHDTTN</sequence>
<dbReference type="Gene3D" id="3.40.50.410">
    <property type="entry name" value="von Willebrand factor, type A domain"/>
    <property type="match status" value="1"/>
</dbReference>